<dbReference type="SMART" id="SM00645">
    <property type="entry name" value="Pept_C1"/>
    <property type="match status" value="1"/>
</dbReference>
<keyword evidence="3" id="KW-1015">Disulfide bond</keyword>
<evidence type="ECO:0000256" key="1">
    <source>
        <dbReference type="ARBA" id="ARBA00008455"/>
    </source>
</evidence>
<dbReference type="AlphaFoldDB" id="A0A813JM93"/>
<evidence type="ECO:0000256" key="4">
    <source>
        <dbReference type="SAM" id="SignalP"/>
    </source>
</evidence>
<dbReference type="PRINTS" id="PR00705">
    <property type="entry name" value="PAPAIN"/>
</dbReference>
<dbReference type="PROSITE" id="PS00640">
    <property type="entry name" value="THIOL_PROTEASE_ASN"/>
    <property type="match status" value="1"/>
</dbReference>
<protein>
    <recommendedName>
        <fullName evidence="5">Peptidase C1A papain C-terminal domain-containing protein</fullName>
    </recommendedName>
</protein>
<keyword evidence="2" id="KW-0865">Zymogen</keyword>
<evidence type="ECO:0000256" key="3">
    <source>
        <dbReference type="ARBA" id="ARBA00023157"/>
    </source>
</evidence>
<dbReference type="CDD" id="cd02620">
    <property type="entry name" value="Peptidase_C1A_CathepsinB"/>
    <property type="match status" value="1"/>
</dbReference>
<dbReference type="InterPro" id="IPR000668">
    <property type="entry name" value="Peptidase_C1A_C"/>
</dbReference>
<evidence type="ECO:0000259" key="5">
    <source>
        <dbReference type="SMART" id="SM00645"/>
    </source>
</evidence>
<accession>A0A813JM93</accession>
<dbReference type="Pfam" id="PF00112">
    <property type="entry name" value="Peptidase_C1"/>
    <property type="match status" value="1"/>
</dbReference>
<dbReference type="PANTHER" id="PTHR12411">
    <property type="entry name" value="CYSTEINE PROTEASE FAMILY C1-RELATED"/>
    <property type="match status" value="1"/>
</dbReference>
<keyword evidence="4" id="KW-0732">Signal</keyword>
<evidence type="ECO:0000313" key="7">
    <source>
        <dbReference type="Proteomes" id="UP000626109"/>
    </source>
</evidence>
<feature type="signal peptide" evidence="4">
    <location>
        <begin position="1"/>
        <end position="21"/>
    </location>
</feature>
<feature type="domain" description="Peptidase C1A papain C-terminal" evidence="5">
    <location>
        <begin position="93"/>
        <end position="313"/>
    </location>
</feature>
<dbReference type="Proteomes" id="UP000626109">
    <property type="component" value="Unassembled WGS sequence"/>
</dbReference>
<comment type="similarity">
    <text evidence="1">Belongs to the peptidase C1 family.</text>
</comment>
<sequence>MAVSKCAALAVLAFVAPSASAQHTSGKTEVNDPAHIERLNSVPGSSWKAGVNKFFSGMTFDDARVYLGTALNPHEHHATLEDSVYEAIGNDTLPSDFDARTQWPGLIHPIRNQLQCGSCWAFSAAEVLSDRVAIATKRASPVLSPEDLVSCETADAGCGGGQLPNAWKYLQKTGIVTDSCFPYLAGNGTAPACATKCADGKSFTRTKVSSAYAIKGAVNMQKDIMTNGPIQVAFLVYKSFMAYSSGVYQKHIYELLPEGGHAVKVLGWGVEEGTPYWLVANSWDTTWGEKGFFKIVRGKNACGIEAQGPPYGGIPAKADDADTDEVLIL</sequence>
<dbReference type="EMBL" id="CAJNNW010025698">
    <property type="protein sequence ID" value="CAE8678605.1"/>
    <property type="molecule type" value="Genomic_DNA"/>
</dbReference>
<gene>
    <name evidence="6" type="ORF">PGLA2088_LOCUS20897</name>
</gene>
<evidence type="ECO:0000313" key="6">
    <source>
        <dbReference type="EMBL" id="CAE8678605.1"/>
    </source>
</evidence>
<dbReference type="InterPro" id="IPR025660">
    <property type="entry name" value="Pept_his_AS"/>
</dbReference>
<dbReference type="InterPro" id="IPR038765">
    <property type="entry name" value="Papain-like_cys_pep_sf"/>
</dbReference>
<name>A0A813JM93_POLGL</name>
<reference evidence="6" key="1">
    <citation type="submission" date="2021-02" db="EMBL/GenBank/DDBJ databases">
        <authorList>
            <person name="Dougan E. K."/>
            <person name="Rhodes N."/>
            <person name="Thang M."/>
            <person name="Chan C."/>
        </authorList>
    </citation>
    <scope>NUCLEOTIDE SEQUENCE</scope>
</reference>
<dbReference type="GO" id="GO:0006508">
    <property type="term" value="P:proteolysis"/>
    <property type="evidence" value="ECO:0007669"/>
    <property type="project" value="InterPro"/>
</dbReference>
<evidence type="ECO:0000256" key="2">
    <source>
        <dbReference type="ARBA" id="ARBA00023145"/>
    </source>
</evidence>
<dbReference type="SUPFAM" id="SSF54001">
    <property type="entry name" value="Cysteine proteinases"/>
    <property type="match status" value="1"/>
</dbReference>
<dbReference type="InterPro" id="IPR013128">
    <property type="entry name" value="Peptidase_C1A"/>
</dbReference>
<dbReference type="PROSITE" id="PS00139">
    <property type="entry name" value="THIOL_PROTEASE_CYS"/>
    <property type="match status" value="1"/>
</dbReference>
<dbReference type="GO" id="GO:0008234">
    <property type="term" value="F:cysteine-type peptidase activity"/>
    <property type="evidence" value="ECO:0007669"/>
    <property type="project" value="InterPro"/>
</dbReference>
<proteinExistence type="inferred from homology"/>
<dbReference type="Gene3D" id="3.90.70.10">
    <property type="entry name" value="Cysteine proteinases"/>
    <property type="match status" value="1"/>
</dbReference>
<dbReference type="InterPro" id="IPR000169">
    <property type="entry name" value="Pept_cys_AS"/>
</dbReference>
<dbReference type="PROSITE" id="PS00639">
    <property type="entry name" value="THIOL_PROTEASE_HIS"/>
    <property type="match status" value="1"/>
</dbReference>
<feature type="chain" id="PRO_5032417852" description="Peptidase C1A papain C-terminal domain-containing protein" evidence="4">
    <location>
        <begin position="22"/>
        <end position="329"/>
    </location>
</feature>
<dbReference type="InterPro" id="IPR025661">
    <property type="entry name" value="Pept_asp_AS"/>
</dbReference>
<organism evidence="6 7">
    <name type="scientific">Polarella glacialis</name>
    <name type="common">Dinoflagellate</name>
    <dbReference type="NCBI Taxonomy" id="89957"/>
    <lineage>
        <taxon>Eukaryota</taxon>
        <taxon>Sar</taxon>
        <taxon>Alveolata</taxon>
        <taxon>Dinophyceae</taxon>
        <taxon>Suessiales</taxon>
        <taxon>Suessiaceae</taxon>
        <taxon>Polarella</taxon>
    </lineage>
</organism>
<comment type="caution">
    <text evidence="6">The sequence shown here is derived from an EMBL/GenBank/DDBJ whole genome shotgun (WGS) entry which is preliminary data.</text>
</comment>